<dbReference type="AlphaFoldDB" id="A0AAD6WTK4"/>
<dbReference type="PROSITE" id="PS50011">
    <property type="entry name" value="PROTEIN_KINASE_DOM"/>
    <property type="match status" value="1"/>
</dbReference>
<evidence type="ECO:0000256" key="2">
    <source>
        <dbReference type="ARBA" id="ARBA00022840"/>
    </source>
</evidence>
<reference evidence="4" key="1">
    <citation type="submission" date="2023-03" db="EMBL/GenBank/DDBJ databases">
        <title>Massive genome expansion in bonnet fungi (Mycena s.s.) driven by repeated elements and novel gene families across ecological guilds.</title>
        <authorList>
            <consortium name="Lawrence Berkeley National Laboratory"/>
            <person name="Harder C.B."/>
            <person name="Miyauchi S."/>
            <person name="Viragh M."/>
            <person name="Kuo A."/>
            <person name="Thoen E."/>
            <person name="Andreopoulos B."/>
            <person name="Lu D."/>
            <person name="Skrede I."/>
            <person name="Drula E."/>
            <person name="Henrissat B."/>
            <person name="Morin E."/>
            <person name="Kohler A."/>
            <person name="Barry K."/>
            <person name="LaButti K."/>
            <person name="Morin E."/>
            <person name="Salamov A."/>
            <person name="Lipzen A."/>
            <person name="Mereny Z."/>
            <person name="Hegedus B."/>
            <person name="Baldrian P."/>
            <person name="Stursova M."/>
            <person name="Weitz H."/>
            <person name="Taylor A."/>
            <person name="Grigoriev I.V."/>
            <person name="Nagy L.G."/>
            <person name="Martin F."/>
            <person name="Kauserud H."/>
        </authorList>
    </citation>
    <scope>NUCLEOTIDE SEQUENCE</scope>
    <source>
        <strain evidence="4">CBHHK200</strain>
    </source>
</reference>
<keyword evidence="5" id="KW-1185">Reference proteome</keyword>
<name>A0AAD6WTK4_9AGAR</name>
<dbReference type="Gene3D" id="1.10.510.10">
    <property type="entry name" value="Transferase(Phosphotransferase) domain 1"/>
    <property type="match status" value="1"/>
</dbReference>
<protein>
    <submittedName>
        <fullName evidence="4">Kinase-like domain-containing protein</fullName>
    </submittedName>
</protein>
<evidence type="ECO:0000256" key="1">
    <source>
        <dbReference type="ARBA" id="ARBA00022741"/>
    </source>
</evidence>
<accession>A0AAD6WTK4</accession>
<sequence>MCALSAKLLNLHPDRCQILDRGLLENTKIEDERLFRRRAHRLLNILTDFLKLFPEELAVHGVELLSDRPVKYGGFADIYHGKYINTDGEEVEAALKVLKIFQDQSDDGRRLLLQKFAKETLVWRYLKHPNIVPFLGVDATTFPAPTMAMVSLWMSQGNALNYMAENSPVARYAITLLDDIIQGLMYLHTENIVHGDLCGRNILIDKERARLVDFGLAAFVELESIQSSTRKGSTRWMAPELLLPDVYHPGRRFRQTPASDVWAFGCVCCEIWTEGQIPFVDMSDGGIIVALSRADGNAVPYKTKPCDKAGIPMPERLWELVKWCFKLDGAERPAVKVIAHILFEMKQQNWSSSDLAAGGSITALPIQPRSSGSTPSALPEEVHPQLVVDGKQERVHFAEEYAIVRFGPLRLDAASDLEELFQNIFAGLLKLLRRDVLVAPLGIDRRDSQYLDLRFRSPAEANNFTMTWMVCRYDPYKEVSAVLVDN</sequence>
<evidence type="ECO:0000313" key="4">
    <source>
        <dbReference type="EMBL" id="KAJ7020469.1"/>
    </source>
</evidence>
<dbReference type="EMBL" id="JARJCM010000262">
    <property type="protein sequence ID" value="KAJ7020469.1"/>
    <property type="molecule type" value="Genomic_DNA"/>
</dbReference>
<dbReference type="SUPFAM" id="SSF56112">
    <property type="entry name" value="Protein kinase-like (PK-like)"/>
    <property type="match status" value="1"/>
</dbReference>
<dbReference type="Gene3D" id="3.30.200.20">
    <property type="entry name" value="Phosphorylase Kinase, domain 1"/>
    <property type="match status" value="1"/>
</dbReference>
<dbReference type="PROSITE" id="PS00109">
    <property type="entry name" value="PROTEIN_KINASE_TYR"/>
    <property type="match status" value="1"/>
</dbReference>
<feature type="domain" description="Protein kinase" evidence="3">
    <location>
        <begin position="64"/>
        <end position="343"/>
    </location>
</feature>
<keyword evidence="2" id="KW-0067">ATP-binding</keyword>
<dbReference type="InterPro" id="IPR000719">
    <property type="entry name" value="Prot_kinase_dom"/>
</dbReference>
<dbReference type="Proteomes" id="UP001218188">
    <property type="component" value="Unassembled WGS sequence"/>
</dbReference>
<keyword evidence="4" id="KW-0418">Kinase</keyword>
<dbReference type="PRINTS" id="PR00109">
    <property type="entry name" value="TYRKINASE"/>
</dbReference>
<dbReference type="InterPro" id="IPR001245">
    <property type="entry name" value="Ser-Thr/Tyr_kinase_cat_dom"/>
</dbReference>
<gene>
    <name evidence="4" type="ORF">C8F04DRAFT_1050820</name>
</gene>
<evidence type="ECO:0000313" key="5">
    <source>
        <dbReference type="Proteomes" id="UP001218188"/>
    </source>
</evidence>
<comment type="caution">
    <text evidence="4">The sequence shown here is derived from an EMBL/GenBank/DDBJ whole genome shotgun (WGS) entry which is preliminary data.</text>
</comment>
<dbReference type="InterPro" id="IPR050198">
    <property type="entry name" value="Non-receptor_tyrosine_kinases"/>
</dbReference>
<organism evidence="4 5">
    <name type="scientific">Mycena alexandri</name>
    <dbReference type="NCBI Taxonomy" id="1745969"/>
    <lineage>
        <taxon>Eukaryota</taxon>
        <taxon>Fungi</taxon>
        <taxon>Dikarya</taxon>
        <taxon>Basidiomycota</taxon>
        <taxon>Agaricomycotina</taxon>
        <taxon>Agaricomycetes</taxon>
        <taxon>Agaricomycetidae</taxon>
        <taxon>Agaricales</taxon>
        <taxon>Marasmiineae</taxon>
        <taxon>Mycenaceae</taxon>
        <taxon>Mycena</taxon>
    </lineage>
</organism>
<evidence type="ECO:0000259" key="3">
    <source>
        <dbReference type="PROSITE" id="PS50011"/>
    </source>
</evidence>
<keyword evidence="1" id="KW-0547">Nucleotide-binding</keyword>
<keyword evidence="4" id="KW-0808">Transferase</keyword>
<dbReference type="PANTHER" id="PTHR24418">
    <property type="entry name" value="TYROSINE-PROTEIN KINASE"/>
    <property type="match status" value="1"/>
</dbReference>
<proteinExistence type="predicted"/>
<dbReference type="GO" id="GO:0004672">
    <property type="term" value="F:protein kinase activity"/>
    <property type="evidence" value="ECO:0007669"/>
    <property type="project" value="InterPro"/>
</dbReference>
<dbReference type="Pfam" id="PF07714">
    <property type="entry name" value="PK_Tyr_Ser-Thr"/>
    <property type="match status" value="1"/>
</dbReference>
<dbReference type="InterPro" id="IPR011009">
    <property type="entry name" value="Kinase-like_dom_sf"/>
</dbReference>
<dbReference type="GO" id="GO:0005524">
    <property type="term" value="F:ATP binding"/>
    <property type="evidence" value="ECO:0007669"/>
    <property type="project" value="UniProtKB-KW"/>
</dbReference>
<dbReference type="InterPro" id="IPR008266">
    <property type="entry name" value="Tyr_kinase_AS"/>
</dbReference>